<comment type="similarity">
    <text evidence="1 2">Belongs to the UPF0102 family.</text>
</comment>
<organism evidence="3 4">
    <name type="scientific">Rhodocista pekingensis</name>
    <dbReference type="NCBI Taxonomy" id="201185"/>
    <lineage>
        <taxon>Bacteria</taxon>
        <taxon>Pseudomonadati</taxon>
        <taxon>Pseudomonadota</taxon>
        <taxon>Alphaproteobacteria</taxon>
        <taxon>Rhodospirillales</taxon>
        <taxon>Azospirillaceae</taxon>
        <taxon>Rhodocista</taxon>
    </lineage>
</organism>
<dbReference type="Proteomes" id="UP001596456">
    <property type="component" value="Unassembled WGS sequence"/>
</dbReference>
<dbReference type="EMBL" id="JBHTCM010000005">
    <property type="protein sequence ID" value="MFC7332388.1"/>
    <property type="molecule type" value="Genomic_DNA"/>
</dbReference>
<dbReference type="Pfam" id="PF02021">
    <property type="entry name" value="UPF0102"/>
    <property type="match status" value="1"/>
</dbReference>
<dbReference type="InterPro" id="IPR011856">
    <property type="entry name" value="tRNA_endonuc-like_dom_sf"/>
</dbReference>
<protein>
    <recommendedName>
        <fullName evidence="2">UPF0102 protein ACFQPS_04380</fullName>
    </recommendedName>
</protein>
<accession>A0ABW2KR03</accession>
<dbReference type="SUPFAM" id="SSF52980">
    <property type="entry name" value="Restriction endonuclease-like"/>
    <property type="match status" value="1"/>
</dbReference>
<evidence type="ECO:0000256" key="2">
    <source>
        <dbReference type="HAMAP-Rule" id="MF_00048"/>
    </source>
</evidence>
<proteinExistence type="inferred from homology"/>
<dbReference type="PANTHER" id="PTHR34039:SF1">
    <property type="entry name" value="UPF0102 PROTEIN YRAN"/>
    <property type="match status" value="1"/>
</dbReference>
<evidence type="ECO:0000313" key="4">
    <source>
        <dbReference type="Proteomes" id="UP001596456"/>
    </source>
</evidence>
<comment type="caution">
    <text evidence="3">The sequence shown here is derived from an EMBL/GenBank/DDBJ whole genome shotgun (WGS) entry which is preliminary data.</text>
</comment>
<name>A0ABW2KR03_9PROT</name>
<evidence type="ECO:0000256" key="1">
    <source>
        <dbReference type="ARBA" id="ARBA00006738"/>
    </source>
</evidence>
<reference evidence="4" key="1">
    <citation type="journal article" date="2019" name="Int. J. Syst. Evol. Microbiol.">
        <title>The Global Catalogue of Microorganisms (GCM) 10K type strain sequencing project: providing services to taxonomists for standard genome sequencing and annotation.</title>
        <authorList>
            <consortium name="The Broad Institute Genomics Platform"/>
            <consortium name="The Broad Institute Genome Sequencing Center for Infectious Disease"/>
            <person name="Wu L."/>
            <person name="Ma J."/>
        </authorList>
    </citation>
    <scope>NUCLEOTIDE SEQUENCE [LARGE SCALE GENOMIC DNA]</scope>
    <source>
        <strain evidence="4">CGMCC 1.16275</strain>
    </source>
</reference>
<dbReference type="Gene3D" id="3.40.1350.10">
    <property type="match status" value="1"/>
</dbReference>
<dbReference type="NCBIfam" id="NF009151">
    <property type="entry name" value="PRK12497.1-5"/>
    <property type="match status" value="1"/>
</dbReference>
<dbReference type="RefSeq" id="WP_377356765.1">
    <property type="nucleotide sequence ID" value="NZ_JBHTCM010000005.1"/>
</dbReference>
<dbReference type="HAMAP" id="MF_00048">
    <property type="entry name" value="UPF0102"/>
    <property type="match status" value="1"/>
</dbReference>
<dbReference type="InterPro" id="IPR011335">
    <property type="entry name" value="Restrct_endonuc-II-like"/>
</dbReference>
<evidence type="ECO:0000313" key="3">
    <source>
        <dbReference type="EMBL" id="MFC7332388.1"/>
    </source>
</evidence>
<dbReference type="PANTHER" id="PTHR34039">
    <property type="entry name" value="UPF0102 PROTEIN YRAN"/>
    <property type="match status" value="1"/>
</dbReference>
<dbReference type="InterPro" id="IPR003509">
    <property type="entry name" value="UPF0102_YraN-like"/>
</dbReference>
<sequence>MAPVRSRTDYRTAERLGRRAEWLCRLALLLKGYRILAVRLRTPAGEVDILAERRGVLAVVEVKARPGLEAARAAVTEADWRRIARAAQGYVAARPRLAGHAIRYDLMAVLPGRWPVHLEDVRRSGR</sequence>
<gene>
    <name evidence="3" type="ORF">ACFQPS_04380</name>
</gene>
<keyword evidence="4" id="KW-1185">Reference proteome</keyword>